<organism evidence="3 4">
    <name type="scientific">Marinifilum breve</name>
    <dbReference type="NCBI Taxonomy" id="2184082"/>
    <lineage>
        <taxon>Bacteria</taxon>
        <taxon>Pseudomonadati</taxon>
        <taxon>Bacteroidota</taxon>
        <taxon>Bacteroidia</taxon>
        <taxon>Marinilabiliales</taxon>
        <taxon>Marinifilaceae</taxon>
    </lineage>
</organism>
<keyword evidence="4" id="KW-1185">Reference proteome</keyword>
<evidence type="ECO:0000313" key="3">
    <source>
        <dbReference type="EMBL" id="PXY02244.1"/>
    </source>
</evidence>
<feature type="domain" description="Prenyltransferase alpha-alpha toroid" evidence="2">
    <location>
        <begin position="18"/>
        <end position="69"/>
    </location>
</feature>
<reference evidence="3 4" key="1">
    <citation type="submission" date="2018-05" db="EMBL/GenBank/DDBJ databases">
        <title>Marinifilum breve JC075T sp. nov., a marine bacterium isolated from Yongle Blue Hole in the South China Sea.</title>
        <authorList>
            <person name="Fu T."/>
        </authorList>
    </citation>
    <scope>NUCLEOTIDE SEQUENCE [LARGE SCALE GENOMIC DNA]</scope>
    <source>
        <strain evidence="3 4">JC075</strain>
    </source>
</reference>
<dbReference type="Gene3D" id="1.50.10.20">
    <property type="match status" value="1"/>
</dbReference>
<dbReference type="EMBL" id="QFLI01000002">
    <property type="protein sequence ID" value="PXY02244.1"/>
    <property type="molecule type" value="Genomic_DNA"/>
</dbReference>
<sequence length="324" mass="36168">MTLSRKSINCNQIILESLLGAKEALSEEAQNHILSFLRSQKCESGGFIDKAGKSDLYYSVFGYTLALVLDLKLDITREKEYLKQFDQKNLDFVHSVCLVRAFYLLHLIDLKQKTGFKATKYLRIGFAKDLIVGKLAKKTMNDCSAVLWELETYISKDDGYNHNAKEEEQSTVYANYLMWTLYQDLQIEEDSIEEIQNANQSLILDNGSYANESNSSDGVTSATAAGMIMNSNHGKSKEWLLEKRSKRAGFIAATGVPVSDLLSTATALLALKMSGENMDSFAENSLNFINLHWDESGGFFGSIADMSCDVEYTYYALLGLGVLS</sequence>
<dbReference type="SUPFAM" id="SSF48239">
    <property type="entry name" value="Terpenoid cyclases/Protein prenyltransferases"/>
    <property type="match status" value="1"/>
</dbReference>
<dbReference type="Proteomes" id="UP000248079">
    <property type="component" value="Unassembled WGS sequence"/>
</dbReference>
<dbReference type="AlphaFoldDB" id="A0A2V4ADW4"/>
<name>A0A2V4ADW4_9BACT</name>
<evidence type="ECO:0000256" key="1">
    <source>
        <dbReference type="ARBA" id="ARBA00022737"/>
    </source>
</evidence>
<dbReference type="InterPro" id="IPR008930">
    <property type="entry name" value="Terpenoid_cyclase/PrenylTrfase"/>
</dbReference>
<comment type="caution">
    <text evidence="3">The sequence shown here is derived from an EMBL/GenBank/DDBJ whole genome shotgun (WGS) entry which is preliminary data.</text>
</comment>
<gene>
    <name evidence="3" type="ORF">DF185_06245</name>
</gene>
<feature type="domain" description="Prenyltransferase alpha-alpha toroid" evidence="2">
    <location>
        <begin position="232"/>
        <end position="319"/>
    </location>
</feature>
<accession>A0A2V4ADW4</accession>
<keyword evidence="1" id="KW-0677">Repeat</keyword>
<evidence type="ECO:0000259" key="2">
    <source>
        <dbReference type="Pfam" id="PF00432"/>
    </source>
</evidence>
<dbReference type="Pfam" id="PF00432">
    <property type="entry name" value="Prenyltrans"/>
    <property type="match status" value="2"/>
</dbReference>
<protein>
    <recommendedName>
        <fullName evidence="2">Prenyltransferase alpha-alpha toroid domain-containing protein</fullName>
    </recommendedName>
</protein>
<dbReference type="GO" id="GO:0003824">
    <property type="term" value="F:catalytic activity"/>
    <property type="evidence" value="ECO:0007669"/>
    <property type="project" value="InterPro"/>
</dbReference>
<proteinExistence type="predicted"/>
<dbReference type="InterPro" id="IPR001330">
    <property type="entry name" value="Prenyltrans"/>
</dbReference>
<dbReference type="OrthoDB" id="1116904at2"/>
<evidence type="ECO:0000313" key="4">
    <source>
        <dbReference type="Proteomes" id="UP000248079"/>
    </source>
</evidence>